<dbReference type="PANTHER" id="PTHR21043:SF0">
    <property type="entry name" value="MITOCHONDRIAL ASSEMBLY OF RIBOSOMAL LARGE SUBUNIT PROTEIN 1"/>
    <property type="match status" value="1"/>
</dbReference>
<dbReference type="InterPro" id="IPR004394">
    <property type="entry name" value="Iojap/RsfS/C7orf30"/>
</dbReference>
<evidence type="ECO:0000256" key="1">
    <source>
        <dbReference type="ARBA" id="ARBA00010574"/>
    </source>
</evidence>
<dbReference type="Gene3D" id="3.30.460.10">
    <property type="entry name" value="Beta Polymerase, domain 2"/>
    <property type="match status" value="1"/>
</dbReference>
<accession>A0A381WEF7</accession>
<proteinExistence type="inferred from homology"/>
<protein>
    <recommendedName>
        <fullName evidence="3">Ribosome silencing factor</fullName>
    </recommendedName>
</protein>
<reference evidence="2" key="1">
    <citation type="submission" date="2018-05" db="EMBL/GenBank/DDBJ databases">
        <authorList>
            <person name="Lanie J.A."/>
            <person name="Ng W.-L."/>
            <person name="Kazmierczak K.M."/>
            <person name="Andrzejewski T.M."/>
            <person name="Davidsen T.M."/>
            <person name="Wayne K.J."/>
            <person name="Tettelin H."/>
            <person name="Glass J.I."/>
            <person name="Rusch D."/>
            <person name="Podicherti R."/>
            <person name="Tsui H.-C.T."/>
            <person name="Winkler M.E."/>
        </authorList>
    </citation>
    <scope>NUCLEOTIDE SEQUENCE</scope>
</reference>
<dbReference type="PANTHER" id="PTHR21043">
    <property type="entry name" value="IOJAP SUPERFAMILY ORTHOLOG"/>
    <property type="match status" value="1"/>
</dbReference>
<organism evidence="2">
    <name type="scientific">marine metagenome</name>
    <dbReference type="NCBI Taxonomy" id="408172"/>
    <lineage>
        <taxon>unclassified sequences</taxon>
        <taxon>metagenomes</taxon>
        <taxon>ecological metagenomes</taxon>
    </lineage>
</organism>
<dbReference type="Pfam" id="PF02410">
    <property type="entry name" value="RsfS"/>
    <property type="match status" value="1"/>
</dbReference>
<name>A0A381WEF7_9ZZZZ</name>
<dbReference type="AlphaFoldDB" id="A0A381WEF7"/>
<dbReference type="EMBL" id="UINC01011402">
    <property type="protein sequence ID" value="SVA50347.1"/>
    <property type="molecule type" value="Genomic_DNA"/>
</dbReference>
<dbReference type="GO" id="GO:0090071">
    <property type="term" value="P:negative regulation of ribosome biogenesis"/>
    <property type="evidence" value="ECO:0007669"/>
    <property type="project" value="TreeGrafter"/>
</dbReference>
<dbReference type="GO" id="GO:0043023">
    <property type="term" value="F:ribosomal large subunit binding"/>
    <property type="evidence" value="ECO:0007669"/>
    <property type="project" value="TreeGrafter"/>
</dbReference>
<comment type="similarity">
    <text evidence="1">Belongs to the Iojap/RsfS family.</text>
</comment>
<dbReference type="InterPro" id="IPR043519">
    <property type="entry name" value="NT_sf"/>
</dbReference>
<evidence type="ECO:0008006" key="3">
    <source>
        <dbReference type="Google" id="ProtNLM"/>
    </source>
</evidence>
<evidence type="ECO:0000313" key="2">
    <source>
        <dbReference type="EMBL" id="SVA50347.1"/>
    </source>
</evidence>
<feature type="non-terminal residue" evidence="2">
    <location>
        <position position="1"/>
    </location>
</feature>
<dbReference type="SUPFAM" id="SSF81301">
    <property type="entry name" value="Nucleotidyltransferase"/>
    <property type="match status" value="1"/>
</dbReference>
<gene>
    <name evidence="2" type="ORF">METZ01_LOCUS103201</name>
</gene>
<dbReference type="GO" id="GO:0017148">
    <property type="term" value="P:negative regulation of translation"/>
    <property type="evidence" value="ECO:0007669"/>
    <property type="project" value="TreeGrafter"/>
</dbReference>
<sequence>VTPETTAPAEARTFEGLHEWALEAARAADQGLGRDTVVIDVGDVLSVTDLFVITSGANRRQVRAIVDDVEQMVAVAGGPRPLRVEGAERSEMVGGHLWILLDYAGFVVHVFDDDSRAHYDLERLWSDRPRIPFDGG</sequence>
<dbReference type="NCBIfam" id="TIGR00090">
    <property type="entry name" value="rsfS_iojap_ybeB"/>
    <property type="match status" value="1"/>
</dbReference>
<dbReference type="HAMAP" id="MF_01477">
    <property type="entry name" value="Iojap_RsfS"/>
    <property type="match status" value="1"/>
</dbReference>